<protein>
    <recommendedName>
        <fullName evidence="1">Integrase catalytic domain-containing protein</fullName>
    </recommendedName>
</protein>
<dbReference type="STRING" id="456900.A0A151INM9"/>
<dbReference type="PROSITE" id="PS50994">
    <property type="entry name" value="INTEGRASE"/>
    <property type="match status" value="1"/>
</dbReference>
<dbReference type="InterPro" id="IPR041588">
    <property type="entry name" value="Integrase_H2C2"/>
</dbReference>
<proteinExistence type="predicted"/>
<accession>A0A151INM9</accession>
<dbReference type="Pfam" id="PF17921">
    <property type="entry name" value="Integrase_H2C2"/>
    <property type="match status" value="1"/>
</dbReference>
<dbReference type="AlphaFoldDB" id="A0A151INM9"/>
<dbReference type="SUPFAM" id="SSF53098">
    <property type="entry name" value="Ribonuclease H-like"/>
    <property type="match status" value="1"/>
</dbReference>
<evidence type="ECO:0000313" key="3">
    <source>
        <dbReference type="Proteomes" id="UP000078542"/>
    </source>
</evidence>
<dbReference type="GO" id="GO:0003676">
    <property type="term" value="F:nucleic acid binding"/>
    <property type="evidence" value="ECO:0007669"/>
    <property type="project" value="InterPro"/>
</dbReference>
<gene>
    <name evidence="2" type="ORF">ALC62_01990</name>
</gene>
<feature type="domain" description="Integrase catalytic" evidence="1">
    <location>
        <begin position="74"/>
        <end position="219"/>
    </location>
</feature>
<dbReference type="EMBL" id="KQ976927">
    <property type="protein sequence ID" value="KYN07061.1"/>
    <property type="molecule type" value="Genomic_DNA"/>
</dbReference>
<dbReference type="PANTHER" id="PTHR47331">
    <property type="entry name" value="PHD-TYPE DOMAIN-CONTAINING PROTEIN"/>
    <property type="match status" value="1"/>
</dbReference>
<evidence type="ECO:0000313" key="2">
    <source>
        <dbReference type="EMBL" id="KYN07061.1"/>
    </source>
</evidence>
<name>A0A151INM9_9HYME</name>
<dbReference type="GO" id="GO:0015074">
    <property type="term" value="P:DNA integration"/>
    <property type="evidence" value="ECO:0007669"/>
    <property type="project" value="InterPro"/>
</dbReference>
<reference evidence="2 3" key="1">
    <citation type="submission" date="2016-03" db="EMBL/GenBank/DDBJ databases">
        <title>Cyphomyrmex costatus WGS genome.</title>
        <authorList>
            <person name="Nygaard S."/>
            <person name="Hu H."/>
            <person name="Boomsma J."/>
            <person name="Zhang G."/>
        </authorList>
    </citation>
    <scope>NUCLEOTIDE SEQUENCE [LARGE SCALE GENOMIC DNA]</scope>
    <source>
        <strain evidence="2">MS0001</strain>
        <tissue evidence="2">Whole body</tissue>
    </source>
</reference>
<dbReference type="InterPro" id="IPR001584">
    <property type="entry name" value="Integrase_cat-core"/>
</dbReference>
<organism evidence="2 3">
    <name type="scientific">Cyphomyrmex costatus</name>
    <dbReference type="NCBI Taxonomy" id="456900"/>
    <lineage>
        <taxon>Eukaryota</taxon>
        <taxon>Metazoa</taxon>
        <taxon>Ecdysozoa</taxon>
        <taxon>Arthropoda</taxon>
        <taxon>Hexapoda</taxon>
        <taxon>Insecta</taxon>
        <taxon>Pterygota</taxon>
        <taxon>Neoptera</taxon>
        <taxon>Endopterygota</taxon>
        <taxon>Hymenoptera</taxon>
        <taxon>Apocrita</taxon>
        <taxon>Aculeata</taxon>
        <taxon>Formicoidea</taxon>
        <taxon>Formicidae</taxon>
        <taxon>Myrmicinae</taxon>
        <taxon>Cyphomyrmex</taxon>
    </lineage>
</organism>
<dbReference type="Gene3D" id="3.30.420.10">
    <property type="entry name" value="Ribonuclease H-like superfamily/Ribonuclease H"/>
    <property type="match status" value="1"/>
</dbReference>
<dbReference type="Gene3D" id="1.10.340.70">
    <property type="match status" value="1"/>
</dbReference>
<keyword evidence="3" id="KW-1185">Reference proteome</keyword>
<feature type="non-terminal residue" evidence="2">
    <location>
        <position position="1"/>
    </location>
</feature>
<evidence type="ECO:0000259" key="1">
    <source>
        <dbReference type="PROSITE" id="PS50994"/>
    </source>
</evidence>
<dbReference type="Proteomes" id="UP000078542">
    <property type="component" value="Unassembled WGS sequence"/>
</dbReference>
<sequence>ILTYNQKHPIILPEKHVITSMLIRSTHKLLAHAGPQATLYALRQKYWIINGRSKIRKILHECTICFRMRPHELMGDLPAMRIRQVDRAFLHCGLDYAGPVPVRLTSGRGYKSQKAYIAVFVCMTTRAIHLELVSDNTTAAFLAAYARFCSRRGMPTDLYSDNAKNFRGVDRELKAAIHAAKQDSNLRSKLSCDGVRWHFIPPSAPHFGGLWEAGVRSVKCNQDFVQHEQIRGLENRDATLRWLG</sequence>
<dbReference type="InterPro" id="IPR036397">
    <property type="entry name" value="RNaseH_sf"/>
</dbReference>
<dbReference type="InterPro" id="IPR012337">
    <property type="entry name" value="RNaseH-like_sf"/>
</dbReference>